<evidence type="ECO:0000313" key="2">
    <source>
        <dbReference type="EMBL" id="VWB28664.1"/>
    </source>
</evidence>
<gene>
    <name evidence="2" type="ORF">BAR24066_01206</name>
</gene>
<accession>A0A9Q9SET7</accession>
<evidence type="ECO:0000313" key="3">
    <source>
        <dbReference type="Proteomes" id="UP000494172"/>
    </source>
</evidence>
<dbReference type="AlphaFoldDB" id="A0A9Q9SET7"/>
<protein>
    <recommendedName>
        <fullName evidence="4">Potassium channel domain-containing protein</fullName>
    </recommendedName>
</protein>
<sequence>MEIWTFCILLGIGSILLHATSMVLLATVARRLRIALRIHPDNVRIQLEKFVGLLIFICVALGLLHVFEAAAWAVIYVGVGAVTTFGDALLYSIDTMATRGASGINLTDQWQIMGAIEASVGVFLFGVSTAFLFSVMQIDFSIMQSDFHK</sequence>
<name>A0A9Q9SET7_9BURK</name>
<feature type="transmembrane region" description="Helical" evidence="1">
    <location>
        <begin position="6"/>
        <end position="29"/>
    </location>
</feature>
<keyword evidence="1" id="KW-0812">Transmembrane</keyword>
<feature type="transmembrane region" description="Helical" evidence="1">
    <location>
        <begin position="50"/>
        <end position="67"/>
    </location>
</feature>
<dbReference type="RefSeq" id="WP_080330622.1">
    <property type="nucleotide sequence ID" value="NZ_CABVPX010000003.1"/>
</dbReference>
<reference evidence="2 3" key="1">
    <citation type="submission" date="2019-09" db="EMBL/GenBank/DDBJ databases">
        <authorList>
            <person name="Depoorter E."/>
        </authorList>
    </citation>
    <scope>NUCLEOTIDE SEQUENCE [LARGE SCALE GENOMIC DNA]</scope>
    <source>
        <strain evidence="2">LMG 24066</strain>
    </source>
</reference>
<keyword evidence="1" id="KW-1133">Transmembrane helix</keyword>
<dbReference type="Proteomes" id="UP000494172">
    <property type="component" value="Unassembled WGS sequence"/>
</dbReference>
<organism evidence="2 3">
    <name type="scientific">Burkholderia arboris</name>
    <dbReference type="NCBI Taxonomy" id="488730"/>
    <lineage>
        <taxon>Bacteria</taxon>
        <taxon>Pseudomonadati</taxon>
        <taxon>Pseudomonadota</taxon>
        <taxon>Betaproteobacteria</taxon>
        <taxon>Burkholderiales</taxon>
        <taxon>Burkholderiaceae</taxon>
        <taxon>Burkholderia</taxon>
        <taxon>Burkholderia cepacia complex</taxon>
    </lineage>
</organism>
<proteinExistence type="predicted"/>
<comment type="caution">
    <text evidence="2">The sequence shown here is derived from an EMBL/GenBank/DDBJ whole genome shotgun (WGS) entry which is preliminary data.</text>
</comment>
<dbReference type="SUPFAM" id="SSF81324">
    <property type="entry name" value="Voltage-gated potassium channels"/>
    <property type="match status" value="1"/>
</dbReference>
<dbReference type="EMBL" id="CABVPX010000003">
    <property type="protein sequence ID" value="VWB28664.1"/>
    <property type="molecule type" value="Genomic_DNA"/>
</dbReference>
<feature type="transmembrane region" description="Helical" evidence="1">
    <location>
        <begin position="114"/>
        <end position="136"/>
    </location>
</feature>
<evidence type="ECO:0008006" key="4">
    <source>
        <dbReference type="Google" id="ProtNLM"/>
    </source>
</evidence>
<evidence type="ECO:0000256" key="1">
    <source>
        <dbReference type="SAM" id="Phobius"/>
    </source>
</evidence>
<keyword evidence="1" id="KW-0472">Membrane</keyword>
<feature type="transmembrane region" description="Helical" evidence="1">
    <location>
        <begin position="73"/>
        <end position="93"/>
    </location>
</feature>